<dbReference type="AlphaFoldDB" id="A0A0F9Q6B4"/>
<reference evidence="1" key="1">
    <citation type="journal article" date="2015" name="Nature">
        <title>Complex archaea that bridge the gap between prokaryotes and eukaryotes.</title>
        <authorList>
            <person name="Spang A."/>
            <person name="Saw J.H."/>
            <person name="Jorgensen S.L."/>
            <person name="Zaremba-Niedzwiedzka K."/>
            <person name="Martijn J."/>
            <person name="Lind A.E."/>
            <person name="van Eijk R."/>
            <person name="Schleper C."/>
            <person name="Guy L."/>
            <person name="Ettema T.J."/>
        </authorList>
    </citation>
    <scope>NUCLEOTIDE SEQUENCE</scope>
</reference>
<accession>A0A0F9Q6B4</accession>
<name>A0A0F9Q6B4_9ZZZZ</name>
<proteinExistence type="predicted"/>
<protein>
    <submittedName>
        <fullName evidence="1">Uncharacterized protein</fullName>
    </submittedName>
</protein>
<comment type="caution">
    <text evidence="1">The sequence shown here is derived from an EMBL/GenBank/DDBJ whole genome shotgun (WGS) entry which is preliminary data.</text>
</comment>
<dbReference type="EMBL" id="LAZR01001856">
    <property type="protein sequence ID" value="KKN38044.1"/>
    <property type="molecule type" value="Genomic_DNA"/>
</dbReference>
<gene>
    <name evidence="1" type="ORF">LCGC14_0757560</name>
</gene>
<sequence length="71" mass="8377">MDWMLSSKERAKIALAPTLPEGITASEAIALAQYRKIREWLEGKCDKHKPAMTQNWRRHECRFCLAEFRQE</sequence>
<organism evidence="1">
    <name type="scientific">marine sediment metagenome</name>
    <dbReference type="NCBI Taxonomy" id="412755"/>
    <lineage>
        <taxon>unclassified sequences</taxon>
        <taxon>metagenomes</taxon>
        <taxon>ecological metagenomes</taxon>
    </lineage>
</organism>
<evidence type="ECO:0000313" key="1">
    <source>
        <dbReference type="EMBL" id="KKN38044.1"/>
    </source>
</evidence>